<keyword evidence="3 7" id="KW-0812">Transmembrane</keyword>
<comment type="subcellular location">
    <subcellularLocation>
        <location evidence="1 7">Membrane</location>
        <topology evidence="1 7">Multi-pass membrane protein</topology>
    </subcellularLocation>
</comment>
<dbReference type="EMBL" id="UFQT01001081">
    <property type="protein sequence ID" value="SSX28795.1"/>
    <property type="molecule type" value="Genomic_DNA"/>
</dbReference>
<organism evidence="10">
    <name type="scientific">Culicoides sonorensis</name>
    <name type="common">Biting midge</name>
    <dbReference type="NCBI Taxonomy" id="179676"/>
    <lineage>
        <taxon>Eukaryota</taxon>
        <taxon>Metazoa</taxon>
        <taxon>Ecdysozoa</taxon>
        <taxon>Arthropoda</taxon>
        <taxon>Hexapoda</taxon>
        <taxon>Insecta</taxon>
        <taxon>Pterygota</taxon>
        <taxon>Neoptera</taxon>
        <taxon>Endopterygota</taxon>
        <taxon>Diptera</taxon>
        <taxon>Nematocera</taxon>
        <taxon>Chironomoidea</taxon>
        <taxon>Ceratopogonidae</taxon>
        <taxon>Ceratopogoninae</taxon>
        <taxon>Culicoides</taxon>
        <taxon>Monoculicoides</taxon>
    </lineage>
</organism>
<evidence type="ECO:0000256" key="3">
    <source>
        <dbReference type="ARBA" id="ARBA00022692"/>
    </source>
</evidence>
<keyword evidence="6 9" id="KW-0472">Membrane</keyword>
<keyword evidence="7" id="KW-0813">Transport</keyword>
<feature type="compositionally biased region" description="Polar residues" evidence="8">
    <location>
        <begin position="500"/>
        <end position="509"/>
    </location>
</feature>
<dbReference type="VEuPathDB" id="VectorBase:CSON000492"/>
<dbReference type="PANTHER" id="PTHR11654">
    <property type="entry name" value="OLIGOPEPTIDE TRANSPORTER-RELATED"/>
    <property type="match status" value="1"/>
</dbReference>
<dbReference type="FunFam" id="1.20.1250.20:FF:000379">
    <property type="entry name" value="Uncharacterized protein, isoform A"/>
    <property type="match status" value="1"/>
</dbReference>
<protein>
    <submittedName>
        <fullName evidence="10">CSON000492 protein</fullName>
    </submittedName>
</protein>
<feature type="transmembrane region" description="Helical" evidence="9">
    <location>
        <begin position="429"/>
        <end position="449"/>
    </location>
</feature>
<evidence type="ECO:0000256" key="8">
    <source>
        <dbReference type="SAM" id="MobiDB-lite"/>
    </source>
</evidence>
<dbReference type="GO" id="GO:0022857">
    <property type="term" value="F:transmembrane transporter activity"/>
    <property type="evidence" value="ECO:0007669"/>
    <property type="project" value="InterPro"/>
</dbReference>
<evidence type="ECO:0000256" key="9">
    <source>
        <dbReference type="SAM" id="Phobius"/>
    </source>
</evidence>
<evidence type="ECO:0000256" key="2">
    <source>
        <dbReference type="ARBA" id="ARBA00005982"/>
    </source>
</evidence>
<evidence type="ECO:0000256" key="7">
    <source>
        <dbReference type="RuleBase" id="RU003755"/>
    </source>
</evidence>
<feature type="region of interest" description="Disordered" evidence="8">
    <location>
        <begin position="494"/>
        <end position="530"/>
    </location>
</feature>
<dbReference type="OMA" id="FMTFDAD"/>
<dbReference type="InterPro" id="IPR036259">
    <property type="entry name" value="MFS_trans_sf"/>
</dbReference>
<feature type="transmembrane region" description="Helical" evidence="9">
    <location>
        <begin position="180"/>
        <end position="205"/>
    </location>
</feature>
<keyword evidence="4" id="KW-0653">Protein transport</keyword>
<name>A0A336MER3_CULSO</name>
<gene>
    <name evidence="10" type="primary">CSON000492</name>
</gene>
<dbReference type="InterPro" id="IPR000109">
    <property type="entry name" value="POT_fam"/>
</dbReference>
<dbReference type="Gene3D" id="1.20.1250.20">
    <property type="entry name" value="MFS general substrate transporter like domains"/>
    <property type="match status" value="2"/>
</dbReference>
<dbReference type="AlphaFoldDB" id="A0A336MER3"/>
<dbReference type="InterPro" id="IPR018456">
    <property type="entry name" value="PTR2_symporter_CS"/>
</dbReference>
<keyword evidence="4" id="KW-0571">Peptide transport</keyword>
<dbReference type="GO" id="GO:0006857">
    <property type="term" value="P:oligopeptide transport"/>
    <property type="evidence" value="ECO:0007669"/>
    <property type="project" value="InterPro"/>
</dbReference>
<dbReference type="PROSITE" id="PS01023">
    <property type="entry name" value="PTR2_2"/>
    <property type="match status" value="1"/>
</dbReference>
<feature type="transmembrane region" description="Helical" evidence="9">
    <location>
        <begin position="79"/>
        <end position="97"/>
    </location>
</feature>
<dbReference type="SUPFAM" id="SSF103473">
    <property type="entry name" value="MFS general substrate transporter"/>
    <property type="match status" value="1"/>
</dbReference>
<dbReference type="CDD" id="cd17347">
    <property type="entry name" value="MFS_SLC15A1_2_like"/>
    <property type="match status" value="1"/>
</dbReference>
<sequence length="530" mass="58919">MKEKYPRSIAFIISNEFCERFNYYGMRTILVLYLTQKLHYSDDDATVLYHVFTMFVYFFPLMGAILADSWLGKFKTITYLSIVYAVGSAVIAVGAIPTLGLPASVMTVIGLLLIAVGTGGIKPCVSAFGGDQFKLPQQARQLETFFSLFYFAINAGSLISTSLTPVLREDVHCFGNNDCYSLAFGVPGALMIVSIVIFICGRVLYTVKKPEGNMIVVVSKCIGNFDLKSMALFEEKHLNVTSDSVSYQIDFIAEDTNNCPALKATEIEIKQKKAMSYFLYGNYSDLAVHSYEDNPDKGSKGYPVVRVLINTKANHDIKFSEINGDHLQYTFNRSSMILTELPPDQYAIRYDDVEIKVVDLKLGGVYTFVVTEDNLNKVNIQEHVIAAPNSIHMLWLLPQYIVITAGEVMFSVTGLEFSFTQAPQSMKSVLQAAWLLTVAFGNLIVVIIAEAKAFKSQAAEFFLFAGLMAVDMGIFIILAIKYKYVEPKSHDEPEIDQIDMPQTENTNGFKTIDINGKKEGVDNTGFNGDS</sequence>
<comment type="similarity">
    <text evidence="2 7">Belongs to the major facilitator superfamily. Proton-dependent oligopeptide transporter (POT/PTR) (TC 2.A.17) family.</text>
</comment>
<reference evidence="10" key="1">
    <citation type="submission" date="2018-07" db="EMBL/GenBank/DDBJ databases">
        <authorList>
            <person name="Quirk P.G."/>
            <person name="Krulwich T.A."/>
        </authorList>
    </citation>
    <scope>NUCLEOTIDE SEQUENCE</scope>
</reference>
<evidence type="ECO:0000256" key="6">
    <source>
        <dbReference type="ARBA" id="ARBA00023136"/>
    </source>
</evidence>
<keyword evidence="5 9" id="KW-1133">Transmembrane helix</keyword>
<dbReference type="GO" id="GO:0016020">
    <property type="term" value="C:membrane"/>
    <property type="evidence" value="ECO:0007669"/>
    <property type="project" value="UniProtKB-SubCell"/>
</dbReference>
<feature type="transmembrane region" description="Helical" evidence="9">
    <location>
        <begin position="47"/>
        <end position="67"/>
    </location>
</feature>
<dbReference type="Pfam" id="PF00854">
    <property type="entry name" value="PTR2"/>
    <property type="match status" value="2"/>
</dbReference>
<evidence type="ECO:0000256" key="5">
    <source>
        <dbReference type="ARBA" id="ARBA00022989"/>
    </source>
</evidence>
<dbReference type="PROSITE" id="PS01022">
    <property type="entry name" value="PTR2_1"/>
    <property type="match status" value="1"/>
</dbReference>
<proteinExistence type="inferred from homology"/>
<feature type="transmembrane region" description="Helical" evidence="9">
    <location>
        <begin position="103"/>
        <end position="121"/>
    </location>
</feature>
<feature type="transmembrane region" description="Helical" evidence="9">
    <location>
        <begin position="142"/>
        <end position="160"/>
    </location>
</feature>
<feature type="transmembrane region" description="Helical" evidence="9">
    <location>
        <begin position="461"/>
        <end position="480"/>
    </location>
</feature>
<evidence type="ECO:0000256" key="1">
    <source>
        <dbReference type="ARBA" id="ARBA00004141"/>
    </source>
</evidence>
<evidence type="ECO:0000256" key="4">
    <source>
        <dbReference type="ARBA" id="ARBA00022856"/>
    </source>
</evidence>
<evidence type="ECO:0000313" key="10">
    <source>
        <dbReference type="EMBL" id="SSX28795.1"/>
    </source>
</evidence>
<accession>A0A336MER3</accession>